<proteinExistence type="predicted"/>
<comment type="caution">
    <text evidence="2">The sequence shown here is derived from an EMBL/GenBank/DDBJ whole genome shotgun (WGS) entry which is preliminary data.</text>
</comment>
<reference evidence="2 3" key="1">
    <citation type="submission" date="2013-04" db="EMBL/GenBank/DDBJ databases">
        <authorList>
            <person name="Weinstock G."/>
            <person name="Sodergren E."/>
            <person name="Lobos E.A."/>
            <person name="Fulton L."/>
            <person name="Fulton R."/>
            <person name="Courtney L."/>
            <person name="Fronick C."/>
            <person name="O'Laughlin M."/>
            <person name="Godfrey J."/>
            <person name="Wilson R.M."/>
            <person name="Miner T."/>
            <person name="Farmer C."/>
            <person name="Delehaunty K."/>
            <person name="Cordes M."/>
            <person name="Minx P."/>
            <person name="Tomlinson C."/>
            <person name="Chen J."/>
            <person name="Wollam A."/>
            <person name="Pepin K.H."/>
            <person name="Palsikar V.B."/>
            <person name="Zhang X."/>
            <person name="Suruliraj S."/>
            <person name="Perna N.T."/>
            <person name="Plunkett G."/>
            <person name="Warren W."/>
            <person name="Mitreva M."/>
            <person name="Mardis E.R."/>
            <person name="Wilson R.K."/>
        </authorList>
    </citation>
    <scope>NUCLEOTIDE SEQUENCE [LARGE SCALE GENOMIC DNA]</scope>
    <source>
        <strain evidence="2 3">DSM 4568</strain>
    </source>
</reference>
<sequence>MQEHEKTLYTLMAIGFLASLGKMLDGSDPITPRLFFSRVIIGSLTSVAAGAVLLQVPGASPLLIIGLGAALGIGGHQAVEIWFRRKNKDSE</sequence>
<dbReference type="HOGENOM" id="CLU_177684_0_0_6"/>
<protein>
    <submittedName>
        <fullName evidence="2">Phage holin family 2</fullName>
    </submittedName>
</protein>
<evidence type="ECO:0000313" key="3">
    <source>
        <dbReference type="Proteomes" id="UP000014585"/>
    </source>
</evidence>
<feature type="transmembrane region" description="Helical" evidence="1">
    <location>
        <begin position="62"/>
        <end position="83"/>
    </location>
</feature>
<evidence type="ECO:0000313" key="2">
    <source>
        <dbReference type="EMBL" id="EPF14928.1"/>
    </source>
</evidence>
<keyword evidence="1" id="KW-1133">Transmembrane helix</keyword>
<dbReference type="EMBL" id="ATDT01000032">
    <property type="protein sequence ID" value="EPF14928.1"/>
    <property type="molecule type" value="Genomic_DNA"/>
</dbReference>
<keyword evidence="1" id="KW-0472">Membrane</keyword>
<dbReference type="STRING" id="566551.HMPREF0201_03595"/>
<accession>S3IM70</accession>
<dbReference type="Proteomes" id="UP000014585">
    <property type="component" value="Unassembled WGS sequence"/>
</dbReference>
<dbReference type="RefSeq" id="WP_016537858.1">
    <property type="nucleotide sequence ID" value="NZ_KE161030.1"/>
</dbReference>
<dbReference type="AlphaFoldDB" id="S3IM70"/>
<dbReference type="OrthoDB" id="8596216at2"/>
<name>S3IM70_9ENTR</name>
<dbReference type="PATRIC" id="fig|566551.4.peg.3280"/>
<evidence type="ECO:0000256" key="1">
    <source>
        <dbReference type="SAM" id="Phobius"/>
    </source>
</evidence>
<keyword evidence="1" id="KW-0812">Transmembrane</keyword>
<dbReference type="InterPro" id="IPR007633">
    <property type="entry name" value="Phage_P2_Holin"/>
</dbReference>
<organism evidence="2 3">
    <name type="scientific">Cedecea davisae DSM 4568</name>
    <dbReference type="NCBI Taxonomy" id="566551"/>
    <lineage>
        <taxon>Bacteria</taxon>
        <taxon>Pseudomonadati</taxon>
        <taxon>Pseudomonadota</taxon>
        <taxon>Gammaproteobacteria</taxon>
        <taxon>Enterobacterales</taxon>
        <taxon>Enterobacteriaceae</taxon>
        <taxon>Cedecea</taxon>
    </lineage>
</organism>
<feature type="transmembrane region" description="Helical" evidence="1">
    <location>
        <begin position="36"/>
        <end position="56"/>
    </location>
</feature>
<gene>
    <name evidence="2" type="ORF">HMPREF0201_03595</name>
</gene>
<dbReference type="GO" id="GO:0044660">
    <property type="term" value="P:viral release via pore formation in host cell membrane"/>
    <property type="evidence" value="ECO:0007669"/>
    <property type="project" value="InterPro"/>
</dbReference>
<dbReference type="Pfam" id="PF04550">
    <property type="entry name" value="Phage_holin_3_2"/>
    <property type="match status" value="1"/>
</dbReference>